<evidence type="ECO:0000313" key="3">
    <source>
        <dbReference type="Proteomes" id="UP000634476"/>
    </source>
</evidence>
<feature type="transmembrane region" description="Helical" evidence="1">
    <location>
        <begin position="74"/>
        <end position="101"/>
    </location>
</feature>
<evidence type="ECO:0000313" key="2">
    <source>
        <dbReference type="EMBL" id="GII01632.1"/>
    </source>
</evidence>
<sequence length="487" mass="53705">MSGDPPATPAAKAVRFRPRRAAWFQWAAAFALALAEVVYWRFIGPDSYSYGYALLGDPARCLGNEFMDDHGYEILAVVFAIPLFWLGILPFVVVSFAAWLAGNRWGRPRIGRIVTRVAVAVIGLVAFLPLLPTGLDAALDVMLGTNCLDVWGGPAILSISLGQALVTLVCLVLMLRAVRPSRARRSAVARVALSLLLVPPLLFLPVSDAVPGRISGSEICHDDEGLEIEDLTGEAKFLCQVRGGPWAEYGGLSEFEGMPDEQVLVYGRHLCAAVVRAGRDTYNAEVYDDVGFSYSVNLADALESICPQAVAFRKEREERQRLADEREQAALDAKCAAYPRHRPLIRPVRRAVGAVDTDYNALVALEDEIEMIESSPLWVEGLAGAEPGILQVTVGDEFVPVCVTAEVYDRRPPLERRGWDEVEEISYRSTRGRLRFVDFYGGPRLVDLTAAGKGAYRVRVHVRGSGEAWKKEPMEQFLIMVYPAKRR</sequence>
<dbReference type="EMBL" id="BOOK01000026">
    <property type="protein sequence ID" value="GII01632.1"/>
    <property type="molecule type" value="Genomic_DNA"/>
</dbReference>
<accession>A0A8J3SYL1</accession>
<dbReference type="Proteomes" id="UP000634476">
    <property type="component" value="Unassembled WGS sequence"/>
</dbReference>
<name>A0A8J3SYL1_9ACTN</name>
<dbReference type="AlphaFoldDB" id="A0A8J3SYL1"/>
<proteinExistence type="predicted"/>
<keyword evidence="1" id="KW-0812">Transmembrane</keyword>
<organism evidence="2 3">
    <name type="scientific">Planobispora takensis</name>
    <dbReference type="NCBI Taxonomy" id="1367882"/>
    <lineage>
        <taxon>Bacteria</taxon>
        <taxon>Bacillati</taxon>
        <taxon>Actinomycetota</taxon>
        <taxon>Actinomycetes</taxon>
        <taxon>Streptosporangiales</taxon>
        <taxon>Streptosporangiaceae</taxon>
        <taxon>Planobispora</taxon>
    </lineage>
</organism>
<reference evidence="2" key="1">
    <citation type="submission" date="2021-01" db="EMBL/GenBank/DDBJ databases">
        <title>Whole genome shotgun sequence of Planobispora takensis NBRC 109077.</title>
        <authorList>
            <person name="Komaki H."/>
            <person name="Tamura T."/>
        </authorList>
    </citation>
    <scope>NUCLEOTIDE SEQUENCE</scope>
    <source>
        <strain evidence="2">NBRC 109077</strain>
    </source>
</reference>
<comment type="caution">
    <text evidence="2">The sequence shown here is derived from an EMBL/GenBank/DDBJ whole genome shotgun (WGS) entry which is preliminary data.</text>
</comment>
<feature type="transmembrane region" description="Helical" evidence="1">
    <location>
        <begin position="21"/>
        <end position="42"/>
    </location>
</feature>
<feature type="transmembrane region" description="Helical" evidence="1">
    <location>
        <begin position="187"/>
        <end position="206"/>
    </location>
</feature>
<gene>
    <name evidence="2" type="ORF">Pta02_36400</name>
</gene>
<keyword evidence="1" id="KW-0472">Membrane</keyword>
<keyword evidence="3" id="KW-1185">Reference proteome</keyword>
<feature type="transmembrane region" description="Helical" evidence="1">
    <location>
        <begin position="151"/>
        <end position="175"/>
    </location>
</feature>
<protein>
    <submittedName>
        <fullName evidence="2">Uncharacterized protein</fullName>
    </submittedName>
</protein>
<dbReference type="RefSeq" id="WP_203876003.1">
    <property type="nucleotide sequence ID" value="NZ_BOOK01000026.1"/>
</dbReference>
<evidence type="ECO:0000256" key="1">
    <source>
        <dbReference type="SAM" id="Phobius"/>
    </source>
</evidence>
<keyword evidence="1" id="KW-1133">Transmembrane helix</keyword>
<feature type="transmembrane region" description="Helical" evidence="1">
    <location>
        <begin position="113"/>
        <end position="131"/>
    </location>
</feature>